<protein>
    <submittedName>
        <fullName evidence="1">Uncharacterized protein</fullName>
    </submittedName>
</protein>
<evidence type="ECO:0000313" key="2">
    <source>
        <dbReference type="Proteomes" id="UP000696294"/>
    </source>
</evidence>
<organism evidence="1 2">
    <name type="scientific">Nonomuraea composti</name>
    <dbReference type="NCBI Taxonomy" id="2720023"/>
    <lineage>
        <taxon>Bacteria</taxon>
        <taxon>Bacillati</taxon>
        <taxon>Actinomycetota</taxon>
        <taxon>Actinomycetes</taxon>
        <taxon>Streptosporangiales</taxon>
        <taxon>Streptosporangiaceae</taxon>
        <taxon>Nonomuraea</taxon>
    </lineage>
</organism>
<reference evidence="1 2" key="1">
    <citation type="submission" date="2020-03" db="EMBL/GenBank/DDBJ databases">
        <title>WGS of actinomycetes isolated from Thailand.</title>
        <authorList>
            <person name="Thawai C."/>
        </authorList>
    </citation>
    <scope>NUCLEOTIDE SEQUENCE [LARGE SCALE GENOMIC DNA]</scope>
    <source>
        <strain evidence="1 2">FMUSA5-5</strain>
    </source>
</reference>
<name>A0ABX1BE90_9ACTN</name>
<keyword evidence="2" id="KW-1185">Reference proteome</keyword>
<dbReference type="EMBL" id="JAATEP010000032">
    <property type="protein sequence ID" value="NJP94865.1"/>
    <property type="molecule type" value="Genomic_DNA"/>
</dbReference>
<sequence>MLDIMVPEQLGLTTGRMAGPQEVADAVALPTSPCSANVTAAELAIGSGALKHV</sequence>
<evidence type="ECO:0000313" key="1">
    <source>
        <dbReference type="EMBL" id="NJP94865.1"/>
    </source>
</evidence>
<dbReference type="RefSeq" id="WP_168016069.1">
    <property type="nucleotide sequence ID" value="NZ_JAATEP010000032.1"/>
</dbReference>
<comment type="caution">
    <text evidence="1">The sequence shown here is derived from an EMBL/GenBank/DDBJ whole genome shotgun (WGS) entry which is preliminary data.</text>
</comment>
<accession>A0ABX1BE90</accession>
<proteinExistence type="predicted"/>
<dbReference type="Proteomes" id="UP000696294">
    <property type="component" value="Unassembled WGS sequence"/>
</dbReference>
<gene>
    <name evidence="1" type="ORF">HCN51_36445</name>
</gene>